<name>A0A1W6ZLA6_9HYPH</name>
<dbReference type="AlphaFoldDB" id="A0A1W6ZLA6"/>
<proteinExistence type="predicted"/>
<dbReference type="Proteomes" id="UP000194137">
    <property type="component" value="Chromosome"/>
</dbReference>
<accession>A0A1W6ZLA6</accession>
<dbReference type="RefSeq" id="WP_086086522.1">
    <property type="nucleotide sequence ID" value="NZ_CP021112.1"/>
</dbReference>
<dbReference type="KEGG" id="psin:CAK95_03175"/>
<protein>
    <submittedName>
        <fullName evidence="1">Uncharacterized protein</fullName>
    </submittedName>
</protein>
<keyword evidence="2" id="KW-1185">Reference proteome</keyword>
<dbReference type="EMBL" id="CP021112">
    <property type="protein sequence ID" value="ARP98198.1"/>
    <property type="molecule type" value="Genomic_DNA"/>
</dbReference>
<dbReference type="OrthoDB" id="7585945at2"/>
<gene>
    <name evidence="1" type="ORF">CAK95_03175</name>
</gene>
<organism evidence="1 2">
    <name type="scientific">Pseudorhodoplanes sinuspersici</name>
    <dbReference type="NCBI Taxonomy" id="1235591"/>
    <lineage>
        <taxon>Bacteria</taxon>
        <taxon>Pseudomonadati</taxon>
        <taxon>Pseudomonadota</taxon>
        <taxon>Alphaproteobacteria</taxon>
        <taxon>Hyphomicrobiales</taxon>
        <taxon>Pseudorhodoplanes</taxon>
    </lineage>
</organism>
<evidence type="ECO:0000313" key="2">
    <source>
        <dbReference type="Proteomes" id="UP000194137"/>
    </source>
</evidence>
<reference evidence="1 2" key="1">
    <citation type="submission" date="2017-05" db="EMBL/GenBank/DDBJ databases">
        <title>Full genome sequence of Pseudorhodoplanes sinuspersici.</title>
        <authorList>
            <person name="Dastgheib S.M.M."/>
            <person name="Shavandi M."/>
            <person name="Tirandaz H."/>
        </authorList>
    </citation>
    <scope>NUCLEOTIDE SEQUENCE [LARGE SCALE GENOMIC DNA]</scope>
    <source>
        <strain evidence="1 2">RIPI110</strain>
    </source>
</reference>
<dbReference type="STRING" id="1235591.CAK95_03175"/>
<sequence length="117" mass="12532">MLKLAFDREPFWLNLLPGVRVQFRPITVAAILLARTAAADVLRAGGDDAMVKAGCAFTRSLAHSGIVAWEGIGDADGNPVEPTKETIDAAVEVWALFDAVDRLYVGPALLQDAEKNV</sequence>
<evidence type="ECO:0000313" key="1">
    <source>
        <dbReference type="EMBL" id="ARP98198.1"/>
    </source>
</evidence>